<sequence>MDTKRRKLLCWGAAGMAALMAGARAAAADAPRIQVTARKFQFTPNPIVIPRGVDVILEITAVDFMHGFSVPELKFRTDLMPGRVTRIPLRINHAGPVDFLCDNFCGDGHEEMNGRILVTA</sequence>
<keyword evidence="11" id="KW-0186">Copper</keyword>
<feature type="domain" description="Cytochrome oxidase subunit II copper A binding" evidence="16">
    <location>
        <begin position="28"/>
        <end position="120"/>
    </location>
</feature>
<evidence type="ECO:0000313" key="17">
    <source>
        <dbReference type="EMBL" id="MTW09117.1"/>
    </source>
</evidence>
<dbReference type="AlphaFoldDB" id="A0A6L6QBE8"/>
<dbReference type="PANTHER" id="PTHR42838">
    <property type="entry name" value="CYTOCHROME C OXIDASE SUBUNIT II"/>
    <property type="match status" value="1"/>
</dbReference>
<evidence type="ECO:0000256" key="11">
    <source>
        <dbReference type="ARBA" id="ARBA00023008"/>
    </source>
</evidence>
<name>A0A6L6QBE8_9BURK</name>
<dbReference type="GO" id="GO:0016020">
    <property type="term" value="C:membrane"/>
    <property type="evidence" value="ECO:0007669"/>
    <property type="project" value="InterPro"/>
</dbReference>
<dbReference type="RefSeq" id="WP_155452105.1">
    <property type="nucleotide sequence ID" value="NZ_WNKX01000001.1"/>
</dbReference>
<keyword evidence="10" id="KW-0479">Metal-binding</keyword>
<dbReference type="InterPro" id="IPR002429">
    <property type="entry name" value="CcO_II-like_C"/>
</dbReference>
<comment type="similarity">
    <text evidence="5">In the C-terminal section; belongs to the cytochrome c oxidase subunit 2 family.</text>
</comment>
<organism evidence="17 18">
    <name type="scientific">Massilia eburnea</name>
    <dbReference type="NCBI Taxonomy" id="1776165"/>
    <lineage>
        <taxon>Bacteria</taxon>
        <taxon>Pseudomonadati</taxon>
        <taxon>Pseudomonadota</taxon>
        <taxon>Betaproteobacteria</taxon>
        <taxon>Burkholderiales</taxon>
        <taxon>Oxalobacteraceae</taxon>
        <taxon>Telluria group</taxon>
        <taxon>Massilia</taxon>
    </lineage>
</organism>
<comment type="caution">
    <text evidence="17">The sequence shown here is derived from an EMBL/GenBank/DDBJ whole genome shotgun (WGS) entry which is preliminary data.</text>
</comment>
<evidence type="ECO:0000256" key="14">
    <source>
        <dbReference type="ARBA" id="ARBA00049555"/>
    </source>
</evidence>
<feature type="chain" id="PRO_5026749347" description="Nitrous-oxide reductase" evidence="15">
    <location>
        <begin position="26"/>
        <end position="120"/>
    </location>
</feature>
<keyword evidence="15" id="KW-0732">Signal</keyword>
<dbReference type="UniPathway" id="UPA00652">
    <property type="reaction ID" value="UER00709"/>
</dbReference>
<evidence type="ECO:0000256" key="8">
    <source>
        <dbReference type="ARBA" id="ARBA00011896"/>
    </source>
</evidence>
<dbReference type="InterPro" id="IPR008972">
    <property type="entry name" value="Cupredoxin"/>
</dbReference>
<dbReference type="Proteomes" id="UP000472320">
    <property type="component" value="Unassembled WGS sequence"/>
</dbReference>
<dbReference type="PRINTS" id="PR01166">
    <property type="entry name" value="CYCOXIDASEII"/>
</dbReference>
<dbReference type="InterPro" id="IPR051403">
    <property type="entry name" value="NosZ/Cyto_c_oxidase_sub2"/>
</dbReference>
<evidence type="ECO:0000256" key="2">
    <source>
        <dbReference type="ARBA" id="ARBA00003034"/>
    </source>
</evidence>
<evidence type="ECO:0000256" key="7">
    <source>
        <dbReference type="ARBA" id="ARBA00011738"/>
    </source>
</evidence>
<keyword evidence="18" id="KW-1185">Reference proteome</keyword>
<comment type="catalytic activity">
    <reaction evidence="14">
        <text>N2 + 2 Fe(III)-[cytochrome c] + H2O = nitrous oxide + 2 Fe(II)-[cytochrome c] + 2 H(+)</text>
        <dbReference type="Rhea" id="RHEA:43108"/>
        <dbReference type="Rhea" id="RHEA-COMP:10350"/>
        <dbReference type="Rhea" id="RHEA-COMP:14399"/>
        <dbReference type="ChEBI" id="CHEBI:15377"/>
        <dbReference type="ChEBI" id="CHEBI:15378"/>
        <dbReference type="ChEBI" id="CHEBI:17045"/>
        <dbReference type="ChEBI" id="CHEBI:17997"/>
        <dbReference type="ChEBI" id="CHEBI:29033"/>
        <dbReference type="ChEBI" id="CHEBI:29034"/>
        <dbReference type="EC" id="1.7.2.4"/>
    </reaction>
</comment>
<dbReference type="Gene3D" id="2.60.40.420">
    <property type="entry name" value="Cupredoxins - blue copper proteins"/>
    <property type="match status" value="1"/>
</dbReference>
<proteinExistence type="inferred from homology"/>
<dbReference type="EC" id="1.7.2.4" evidence="8"/>
<feature type="signal peptide" evidence="15">
    <location>
        <begin position="1"/>
        <end position="25"/>
    </location>
</feature>
<dbReference type="GO" id="GO:0042597">
    <property type="term" value="C:periplasmic space"/>
    <property type="evidence" value="ECO:0007669"/>
    <property type="project" value="UniProtKB-SubCell"/>
</dbReference>
<dbReference type="GO" id="GO:0019333">
    <property type="term" value="P:denitrification pathway"/>
    <property type="evidence" value="ECO:0007669"/>
    <property type="project" value="UniProtKB-UniPathway"/>
</dbReference>
<comment type="pathway">
    <text evidence="4">Nitrogen metabolism; nitrate reduction (denitrification); dinitrogen from nitrate: step 4/4.</text>
</comment>
<accession>A0A6L6QBE8</accession>
<dbReference type="InterPro" id="IPR006311">
    <property type="entry name" value="TAT_signal"/>
</dbReference>
<dbReference type="GO" id="GO:0050304">
    <property type="term" value="F:nitrous-oxide reductase activity"/>
    <property type="evidence" value="ECO:0007669"/>
    <property type="project" value="UniProtKB-EC"/>
</dbReference>
<evidence type="ECO:0000256" key="1">
    <source>
        <dbReference type="ARBA" id="ARBA00001913"/>
    </source>
</evidence>
<dbReference type="Pfam" id="PF00116">
    <property type="entry name" value="COX2"/>
    <property type="match status" value="1"/>
</dbReference>
<evidence type="ECO:0000256" key="3">
    <source>
        <dbReference type="ARBA" id="ARBA00004418"/>
    </source>
</evidence>
<reference evidence="17 18" key="1">
    <citation type="submission" date="2019-11" db="EMBL/GenBank/DDBJ databases">
        <title>Type strains purchased from KCTC, JCM and DSMZ.</title>
        <authorList>
            <person name="Lu H."/>
        </authorList>
    </citation>
    <scope>NUCLEOTIDE SEQUENCE [LARGE SCALE GENOMIC DNA]</scope>
    <source>
        <strain evidence="17 18">JCM 31587</strain>
    </source>
</reference>
<dbReference type="EMBL" id="WNKX01000001">
    <property type="protein sequence ID" value="MTW09117.1"/>
    <property type="molecule type" value="Genomic_DNA"/>
</dbReference>
<dbReference type="OrthoDB" id="9759695at2"/>
<evidence type="ECO:0000256" key="15">
    <source>
        <dbReference type="SAM" id="SignalP"/>
    </source>
</evidence>
<dbReference type="PROSITE" id="PS51318">
    <property type="entry name" value="TAT"/>
    <property type="match status" value="1"/>
</dbReference>
<comment type="subcellular location">
    <subcellularLocation>
        <location evidence="3">Periplasm</location>
    </subcellularLocation>
</comment>
<comment type="cofactor">
    <cofactor evidence="1">
        <name>Ca(2+)</name>
        <dbReference type="ChEBI" id="CHEBI:29108"/>
    </cofactor>
</comment>
<dbReference type="PANTHER" id="PTHR42838:SF2">
    <property type="entry name" value="NITROUS-OXIDE REDUCTASE"/>
    <property type="match status" value="1"/>
</dbReference>
<evidence type="ECO:0000256" key="4">
    <source>
        <dbReference type="ARBA" id="ARBA00004779"/>
    </source>
</evidence>
<evidence type="ECO:0000256" key="10">
    <source>
        <dbReference type="ARBA" id="ARBA00022723"/>
    </source>
</evidence>
<comment type="function">
    <text evidence="2">Nitrous-oxide reductase is part of a bacterial respiratory system which is activated under anaerobic conditions in the presence of nitrate or nitrous oxide.</text>
</comment>
<comment type="similarity">
    <text evidence="6">Belongs to the NosZ family.</text>
</comment>
<gene>
    <name evidence="17" type="ORF">GM658_00750</name>
</gene>
<comment type="subunit">
    <text evidence="7">Homodimer.</text>
</comment>
<evidence type="ECO:0000256" key="5">
    <source>
        <dbReference type="ARBA" id="ARBA00006790"/>
    </source>
</evidence>
<evidence type="ECO:0000313" key="18">
    <source>
        <dbReference type="Proteomes" id="UP000472320"/>
    </source>
</evidence>
<dbReference type="PROSITE" id="PS50857">
    <property type="entry name" value="COX2_CUA"/>
    <property type="match status" value="1"/>
</dbReference>
<evidence type="ECO:0000259" key="16">
    <source>
        <dbReference type="PROSITE" id="PS50857"/>
    </source>
</evidence>
<dbReference type="SUPFAM" id="SSF49503">
    <property type="entry name" value="Cupredoxins"/>
    <property type="match status" value="1"/>
</dbReference>
<evidence type="ECO:0000256" key="13">
    <source>
        <dbReference type="ARBA" id="ARBA00032847"/>
    </source>
</evidence>
<dbReference type="GO" id="GO:0005507">
    <property type="term" value="F:copper ion binding"/>
    <property type="evidence" value="ECO:0007669"/>
    <property type="project" value="InterPro"/>
</dbReference>
<protein>
    <recommendedName>
        <fullName evidence="9">Nitrous-oxide reductase</fullName>
        <ecNumber evidence="8">1.7.2.4</ecNumber>
    </recommendedName>
    <alternativeName>
        <fullName evidence="12">N(2)OR</fullName>
    </alternativeName>
    <alternativeName>
        <fullName evidence="13">N2O reductase</fullName>
    </alternativeName>
</protein>
<evidence type="ECO:0000256" key="12">
    <source>
        <dbReference type="ARBA" id="ARBA00031077"/>
    </source>
</evidence>
<evidence type="ECO:0000256" key="9">
    <source>
        <dbReference type="ARBA" id="ARBA00016560"/>
    </source>
</evidence>
<dbReference type="GO" id="GO:0004129">
    <property type="term" value="F:cytochrome-c oxidase activity"/>
    <property type="evidence" value="ECO:0007669"/>
    <property type="project" value="InterPro"/>
</dbReference>
<evidence type="ECO:0000256" key="6">
    <source>
        <dbReference type="ARBA" id="ARBA00010372"/>
    </source>
</evidence>